<proteinExistence type="predicted"/>
<sequence length="132" mass="14014">KGISNQRSTEIKVEGDAPRLRLSLAPKCHLKTDAAGDLLKGPKKFKRLSPAGETLMGNDENARKRCLVMRGTGHLRRKKGKKKGKSAGHKMVDDMGKGVNASTEIDTGGTGTRAPQIAGVLLSPMAARSLLA</sequence>
<name>A0A2T3Z1Q1_TRIA4</name>
<feature type="compositionally biased region" description="Basic residues" evidence="1">
    <location>
        <begin position="73"/>
        <end position="88"/>
    </location>
</feature>
<gene>
    <name evidence="2" type="ORF">M441DRAFT_144945</name>
</gene>
<organism evidence="2 3">
    <name type="scientific">Trichoderma asperellum (strain ATCC 204424 / CBS 433.97 / NBRC 101777)</name>
    <dbReference type="NCBI Taxonomy" id="1042311"/>
    <lineage>
        <taxon>Eukaryota</taxon>
        <taxon>Fungi</taxon>
        <taxon>Dikarya</taxon>
        <taxon>Ascomycota</taxon>
        <taxon>Pezizomycotina</taxon>
        <taxon>Sordariomycetes</taxon>
        <taxon>Hypocreomycetidae</taxon>
        <taxon>Hypocreales</taxon>
        <taxon>Hypocreaceae</taxon>
        <taxon>Trichoderma</taxon>
    </lineage>
</organism>
<feature type="non-terminal residue" evidence="2">
    <location>
        <position position="1"/>
    </location>
</feature>
<dbReference type="AlphaFoldDB" id="A0A2T3Z1Q1"/>
<dbReference type="Proteomes" id="UP000240493">
    <property type="component" value="Unassembled WGS sequence"/>
</dbReference>
<accession>A0A2T3Z1Q1</accession>
<keyword evidence="3" id="KW-1185">Reference proteome</keyword>
<protein>
    <submittedName>
        <fullName evidence="2">Uncharacterized protein</fullName>
    </submittedName>
</protein>
<dbReference type="OrthoDB" id="10449146at2759"/>
<evidence type="ECO:0000313" key="3">
    <source>
        <dbReference type="Proteomes" id="UP000240493"/>
    </source>
</evidence>
<reference evidence="2 3" key="1">
    <citation type="submission" date="2016-07" db="EMBL/GenBank/DDBJ databases">
        <title>Multiple horizontal gene transfer events from other fungi enriched the ability of initially mycotrophic Trichoderma (Ascomycota) to feed on dead plant biomass.</title>
        <authorList>
            <consortium name="DOE Joint Genome Institute"/>
            <person name="Aerts A."/>
            <person name="Atanasova L."/>
            <person name="Chenthamara K."/>
            <person name="Zhang J."/>
            <person name="Grujic M."/>
            <person name="Henrissat B."/>
            <person name="Kuo A."/>
            <person name="Salamov A."/>
            <person name="Lipzen A."/>
            <person name="Labutti K."/>
            <person name="Barry K."/>
            <person name="Miao Y."/>
            <person name="Rahimi M.J."/>
            <person name="Shen Q."/>
            <person name="Grigoriev I.V."/>
            <person name="Kubicek C.P."/>
            <person name="Druzhinina I.S."/>
        </authorList>
    </citation>
    <scope>NUCLEOTIDE SEQUENCE [LARGE SCALE GENOMIC DNA]</scope>
    <source>
        <strain evidence="2 3">CBS 433.97</strain>
    </source>
</reference>
<dbReference type="EMBL" id="KZ679265">
    <property type="protein sequence ID" value="PTB38733.1"/>
    <property type="molecule type" value="Genomic_DNA"/>
</dbReference>
<feature type="region of interest" description="Disordered" evidence="1">
    <location>
        <begin position="72"/>
        <end position="112"/>
    </location>
</feature>
<evidence type="ECO:0000256" key="1">
    <source>
        <dbReference type="SAM" id="MobiDB-lite"/>
    </source>
</evidence>
<evidence type="ECO:0000313" key="2">
    <source>
        <dbReference type="EMBL" id="PTB38733.1"/>
    </source>
</evidence>